<dbReference type="PROSITE" id="PS00018">
    <property type="entry name" value="EF_HAND_1"/>
    <property type="match status" value="1"/>
</dbReference>
<dbReference type="RefSeq" id="WP_282762085.1">
    <property type="nucleotide sequence ID" value="NZ_JASCTH010000014.1"/>
</dbReference>
<dbReference type="EMBL" id="JASCTH010000014">
    <property type="protein sequence ID" value="MDI6101216.1"/>
    <property type="molecule type" value="Genomic_DNA"/>
</dbReference>
<feature type="transmembrane region" description="Helical" evidence="7">
    <location>
        <begin position="118"/>
        <end position="138"/>
    </location>
</feature>
<dbReference type="InterPro" id="IPR018247">
    <property type="entry name" value="EF_Hand_1_Ca_BS"/>
</dbReference>
<feature type="compositionally biased region" description="Acidic residues" evidence="6">
    <location>
        <begin position="322"/>
        <end position="343"/>
    </location>
</feature>
<feature type="transmembrane region" description="Helical" evidence="7">
    <location>
        <begin position="271"/>
        <end position="297"/>
    </location>
</feature>
<feature type="transmembrane region" description="Helical" evidence="7">
    <location>
        <begin position="54"/>
        <end position="74"/>
    </location>
</feature>
<keyword evidence="4 7" id="KW-1133">Transmembrane helix</keyword>
<accession>A0ABT6WN87</accession>
<dbReference type="InterPro" id="IPR017039">
    <property type="entry name" value="Virul_fac_BrkB"/>
</dbReference>
<feature type="transmembrane region" description="Helical" evidence="7">
    <location>
        <begin position="158"/>
        <end position="185"/>
    </location>
</feature>
<protein>
    <submittedName>
        <fullName evidence="8">YihY/virulence factor BrkB family protein</fullName>
    </submittedName>
</protein>
<feature type="transmembrane region" description="Helical" evidence="7">
    <location>
        <begin position="205"/>
        <end position="223"/>
    </location>
</feature>
<keyword evidence="9" id="KW-1185">Reference proteome</keyword>
<evidence type="ECO:0000256" key="6">
    <source>
        <dbReference type="SAM" id="MobiDB-lite"/>
    </source>
</evidence>
<name>A0ABT6WN87_9ACTN</name>
<evidence type="ECO:0000256" key="5">
    <source>
        <dbReference type="ARBA" id="ARBA00023136"/>
    </source>
</evidence>
<feature type="transmembrane region" description="Helical" evidence="7">
    <location>
        <begin position="235"/>
        <end position="259"/>
    </location>
</feature>
<evidence type="ECO:0000256" key="2">
    <source>
        <dbReference type="ARBA" id="ARBA00022475"/>
    </source>
</evidence>
<reference evidence="8 9" key="1">
    <citation type="submission" date="2023-05" db="EMBL/GenBank/DDBJ databases">
        <title>Actinoplanes sp. NEAU-A12 genome sequencing.</title>
        <authorList>
            <person name="Wang Z.-S."/>
        </authorList>
    </citation>
    <scope>NUCLEOTIDE SEQUENCE [LARGE SCALE GENOMIC DNA]</scope>
    <source>
        <strain evidence="8 9">NEAU-A12</strain>
    </source>
</reference>
<comment type="caution">
    <text evidence="8">The sequence shown here is derived from an EMBL/GenBank/DDBJ whole genome shotgun (WGS) entry which is preliminary data.</text>
</comment>
<dbReference type="Pfam" id="PF03631">
    <property type="entry name" value="Virul_fac_BrkB"/>
    <property type="match status" value="1"/>
</dbReference>
<keyword evidence="3 7" id="KW-0812">Transmembrane</keyword>
<evidence type="ECO:0000256" key="4">
    <source>
        <dbReference type="ARBA" id="ARBA00022989"/>
    </source>
</evidence>
<proteinExistence type="predicted"/>
<evidence type="ECO:0000256" key="7">
    <source>
        <dbReference type="SAM" id="Phobius"/>
    </source>
</evidence>
<dbReference type="Proteomes" id="UP001241758">
    <property type="component" value="Unassembled WGS sequence"/>
</dbReference>
<dbReference type="NCBIfam" id="TIGR00765">
    <property type="entry name" value="yihY_not_rbn"/>
    <property type="match status" value="1"/>
</dbReference>
<feature type="region of interest" description="Disordered" evidence="6">
    <location>
        <begin position="313"/>
        <end position="364"/>
    </location>
</feature>
<keyword evidence="2" id="KW-1003">Cell membrane</keyword>
<keyword evidence="5 7" id="KW-0472">Membrane</keyword>
<evidence type="ECO:0000313" key="8">
    <source>
        <dbReference type="EMBL" id="MDI6101216.1"/>
    </source>
</evidence>
<organism evidence="8 9">
    <name type="scientific">Actinoplanes sandaracinus</name>
    <dbReference type="NCBI Taxonomy" id="3045177"/>
    <lineage>
        <taxon>Bacteria</taxon>
        <taxon>Bacillati</taxon>
        <taxon>Actinomycetota</taxon>
        <taxon>Actinomycetes</taxon>
        <taxon>Micromonosporales</taxon>
        <taxon>Micromonosporaceae</taxon>
        <taxon>Actinoplanes</taxon>
    </lineage>
</organism>
<dbReference type="PANTHER" id="PTHR30213">
    <property type="entry name" value="INNER MEMBRANE PROTEIN YHJD"/>
    <property type="match status" value="1"/>
</dbReference>
<dbReference type="PANTHER" id="PTHR30213:SF0">
    <property type="entry name" value="UPF0761 MEMBRANE PROTEIN YIHY"/>
    <property type="match status" value="1"/>
</dbReference>
<sequence>MSSTEPVPETRMMPGDKLSADDAFHALWRYGRWPLLHDAFVRFRYGDGFSHSRAFAFQLCLAIVPFLIALSGLATDLGVEDGGQIIADTVIALTPGASEPLVTELLQDDERTEEAGELALALGMITGLFALTSAMAQIERGANRIYGVERDRPAFWKYLRAAILALVAGLPALFGFLILVAGRATGDSAQKELELSHGVRVGWDVIRWPLSLVLIVFAVSLLFRHSVRRNQPALSWLLFGAVVSTVLWWLASLLLAGYVRVSDGFGATYGPLTAIMALLIWANLTGIALFLGLAFAAQLEARRVGVRRPALEDRWEPRPEDDSGDGAIDSDEIMDFPETEAEPGDDRPAIPAQREPGVRAEPSG</sequence>
<evidence type="ECO:0000256" key="3">
    <source>
        <dbReference type="ARBA" id="ARBA00022692"/>
    </source>
</evidence>
<evidence type="ECO:0000313" key="9">
    <source>
        <dbReference type="Proteomes" id="UP001241758"/>
    </source>
</evidence>
<comment type="subcellular location">
    <subcellularLocation>
        <location evidence="1">Cell membrane</location>
        <topology evidence="1">Multi-pass membrane protein</topology>
    </subcellularLocation>
</comment>
<gene>
    <name evidence="8" type="ORF">QLQ12_21620</name>
</gene>
<evidence type="ECO:0000256" key="1">
    <source>
        <dbReference type="ARBA" id="ARBA00004651"/>
    </source>
</evidence>